<feature type="transmembrane region" description="Helical" evidence="7">
    <location>
        <begin position="219"/>
        <end position="236"/>
    </location>
</feature>
<dbReference type="EC" id="2.7.13.3" evidence="2"/>
<keyword evidence="7" id="KW-1133">Transmembrane helix</keyword>
<feature type="domain" description="Histidine kinase" evidence="8">
    <location>
        <begin position="608"/>
        <end position="773"/>
    </location>
</feature>
<evidence type="ECO:0000256" key="2">
    <source>
        <dbReference type="ARBA" id="ARBA00012438"/>
    </source>
</evidence>
<feature type="region of interest" description="Disordered" evidence="6">
    <location>
        <begin position="651"/>
        <end position="688"/>
    </location>
</feature>
<evidence type="ECO:0000256" key="1">
    <source>
        <dbReference type="ARBA" id="ARBA00000085"/>
    </source>
</evidence>
<dbReference type="OrthoDB" id="60033at2759"/>
<feature type="compositionally biased region" description="Basic and acidic residues" evidence="6">
    <location>
        <begin position="511"/>
        <end position="522"/>
    </location>
</feature>
<dbReference type="InterPro" id="IPR003594">
    <property type="entry name" value="HATPase_dom"/>
</dbReference>
<dbReference type="PROSITE" id="PS50109">
    <property type="entry name" value="HIS_KIN"/>
    <property type="match status" value="1"/>
</dbReference>
<protein>
    <recommendedName>
        <fullName evidence="2">histidine kinase</fullName>
        <ecNumber evidence="2">2.7.13.3</ecNumber>
    </recommendedName>
</protein>
<evidence type="ECO:0000256" key="4">
    <source>
        <dbReference type="ARBA" id="ARBA00022777"/>
    </source>
</evidence>
<feature type="region of interest" description="Disordered" evidence="6">
    <location>
        <begin position="106"/>
        <end position="147"/>
    </location>
</feature>
<feature type="modified residue" description="4-aspartylphosphate" evidence="5">
    <location>
        <position position="938"/>
    </location>
</feature>
<feature type="transmembrane region" description="Helical" evidence="7">
    <location>
        <begin position="332"/>
        <end position="350"/>
    </location>
</feature>
<evidence type="ECO:0000313" key="10">
    <source>
        <dbReference type="EMBL" id="KAG7091392.1"/>
    </source>
</evidence>
<dbReference type="GO" id="GO:0005886">
    <property type="term" value="C:plasma membrane"/>
    <property type="evidence" value="ECO:0007669"/>
    <property type="project" value="TreeGrafter"/>
</dbReference>
<dbReference type="Pfam" id="PF02518">
    <property type="entry name" value="HATPase_c"/>
    <property type="match status" value="1"/>
</dbReference>
<dbReference type="SMART" id="SM00387">
    <property type="entry name" value="HATPase_c"/>
    <property type="match status" value="1"/>
</dbReference>
<organism evidence="10 11">
    <name type="scientific">Marasmius oreades</name>
    <name type="common">fairy-ring Marasmius</name>
    <dbReference type="NCBI Taxonomy" id="181124"/>
    <lineage>
        <taxon>Eukaryota</taxon>
        <taxon>Fungi</taxon>
        <taxon>Dikarya</taxon>
        <taxon>Basidiomycota</taxon>
        <taxon>Agaricomycotina</taxon>
        <taxon>Agaricomycetes</taxon>
        <taxon>Agaricomycetidae</taxon>
        <taxon>Agaricales</taxon>
        <taxon>Marasmiineae</taxon>
        <taxon>Marasmiaceae</taxon>
        <taxon>Marasmius</taxon>
    </lineage>
</organism>
<feature type="compositionally biased region" description="Basic and acidic residues" evidence="6">
    <location>
        <begin position="664"/>
        <end position="687"/>
    </location>
</feature>
<dbReference type="RefSeq" id="XP_043007862.1">
    <property type="nucleotide sequence ID" value="XM_043155396.1"/>
</dbReference>
<dbReference type="PANTHER" id="PTHR43047">
    <property type="entry name" value="TWO-COMPONENT HISTIDINE PROTEIN KINASE"/>
    <property type="match status" value="1"/>
</dbReference>
<dbReference type="SUPFAM" id="SSF55874">
    <property type="entry name" value="ATPase domain of HSP90 chaperone/DNA topoisomerase II/histidine kinase"/>
    <property type="match status" value="1"/>
</dbReference>
<keyword evidence="7" id="KW-0472">Membrane</keyword>
<feature type="region of interest" description="Disordered" evidence="6">
    <location>
        <begin position="511"/>
        <end position="581"/>
    </location>
</feature>
<dbReference type="SUPFAM" id="SSF52172">
    <property type="entry name" value="CheY-like"/>
    <property type="match status" value="1"/>
</dbReference>
<feature type="transmembrane region" description="Helical" evidence="7">
    <location>
        <begin position="188"/>
        <end position="207"/>
    </location>
</feature>
<dbReference type="InterPro" id="IPR011006">
    <property type="entry name" value="CheY-like_superfamily"/>
</dbReference>
<evidence type="ECO:0000256" key="6">
    <source>
        <dbReference type="SAM" id="MobiDB-lite"/>
    </source>
</evidence>
<feature type="domain" description="Response regulatory" evidence="9">
    <location>
        <begin position="886"/>
        <end position="1004"/>
    </location>
</feature>
<sequence>MLFTSASLPLHHDREHSSLSRRVGFEQEDPSVWTKIRESIGKLAYIAIHAPTGSPSDGLGGDGTESTTSTSAFIAAQKQISAEKDGEDWRVDEVVVTGEDVDRWKRLGSEKDTTTGGTPGQSDSGSIRNNRTRNSPSSQGGNVYQPPSLRTKAKHIWSFVENFFNPTFEDEHAEADFKKQNWYSTKAIAFYASLYLVLNWVLYLALNKESTERTVYAQCFYYGGLTLLTVPLPFLIAADVPLRYPVQFQVWFTFAVWWCGVTELIQMKLCDFFGGAPNTCFRKDFLAMMYYITAVPAMMMFVIPHRLPSFIMMVAVLILISTCIMPEEGLFARNLISYILFSTFLQVLHYNKDITERRLYLLNNQLKVAYKAQQKAQMAQSRASQAKRRFASYIFHEVRVPLNNAAIAFHNLTTNNAFSDRVFKPHAEDVIALEVSLATVQQVLNDSLDLEKMDAGHFDINPHPFPLHSVIRSTLAPLIVSAAAKKLDLRISLDERIDKLAYRMNVEENGHKDWHGEKDSNRQSRSLDSPLPSYSTPPSPNSNRSRPFEATDYAGGVQKMERTRSSSSMHSPKARPANFKYPRPEPYISSGQNFLAGSDSRGAGELWVVGDEVRLRQVLTNLVSNAVKFTPDGAGDGITFSTSLVASVPASMSNDANDGNLDMPEEKEISVSREGRASREGREKDGKSGLSQDILVLRMEIVDSGPGIKPSELVDNQLFQPFAQTRVGKLSKNSTGLGLAIVRQIVSLSGGKLGVQSQRGRGATFWVELSYPIARMQDVEEGLKSCPSPSSFPRAITADNTYHWPTGTFSEDLKNPMLAGGTEIPLQPPPAFTPLTEISETTVVNPYDAVKSCPPEQLTASATITPQNGIDIHDSPLGTESNERLLVLVVDDDAITRKMMSRWLSLRGCVVHTAKDGMECLEILLSPEAPNYDFVSLDNFMPGMTGEEAVKEIRNAGRDDIFVVGCTGNALTDDQKSYLAAGANRVLTKPIDFKMMEQILQSARRRRVERNGNSDIY</sequence>
<feature type="compositionally biased region" description="Polar residues" evidence="6">
    <location>
        <begin position="114"/>
        <end position="142"/>
    </location>
</feature>
<reference evidence="10" key="1">
    <citation type="journal article" date="2021" name="Genome Biol. Evol.">
        <title>The assembled and annotated genome of the fairy-ring fungus Marasmius oreades.</title>
        <authorList>
            <person name="Hiltunen M."/>
            <person name="Ament-Velasquez S.L."/>
            <person name="Johannesson H."/>
        </authorList>
    </citation>
    <scope>NUCLEOTIDE SEQUENCE</scope>
    <source>
        <strain evidence="10">03SP1</strain>
    </source>
</reference>
<dbReference type="GO" id="GO:0009927">
    <property type="term" value="F:histidine phosphotransfer kinase activity"/>
    <property type="evidence" value="ECO:0007669"/>
    <property type="project" value="TreeGrafter"/>
</dbReference>
<dbReference type="Gene3D" id="3.30.565.10">
    <property type="entry name" value="Histidine kinase-like ATPase, C-terminal domain"/>
    <property type="match status" value="1"/>
</dbReference>
<keyword evidence="5" id="KW-0597">Phosphoprotein</keyword>
<proteinExistence type="predicted"/>
<evidence type="ECO:0000259" key="9">
    <source>
        <dbReference type="PROSITE" id="PS50110"/>
    </source>
</evidence>
<evidence type="ECO:0000256" key="5">
    <source>
        <dbReference type="PROSITE-ProRule" id="PRU00169"/>
    </source>
</evidence>
<dbReference type="AlphaFoldDB" id="A0A9P7RXA6"/>
<comment type="caution">
    <text evidence="10">The sequence shown here is derived from an EMBL/GenBank/DDBJ whole genome shotgun (WGS) entry which is preliminary data.</text>
</comment>
<comment type="catalytic activity">
    <reaction evidence="1">
        <text>ATP + protein L-histidine = ADP + protein N-phospho-L-histidine.</text>
        <dbReference type="EC" id="2.7.13.3"/>
    </reaction>
</comment>
<dbReference type="CDD" id="cd17546">
    <property type="entry name" value="REC_hyHK_CKI1_RcsC-like"/>
    <property type="match status" value="1"/>
</dbReference>
<keyword evidence="7" id="KW-0812">Transmembrane</keyword>
<evidence type="ECO:0000256" key="3">
    <source>
        <dbReference type="ARBA" id="ARBA00022679"/>
    </source>
</evidence>
<evidence type="ECO:0000313" key="11">
    <source>
        <dbReference type="Proteomes" id="UP001049176"/>
    </source>
</evidence>
<dbReference type="GeneID" id="66079506"/>
<keyword evidence="3" id="KW-0808">Transferase</keyword>
<dbReference type="PANTHER" id="PTHR43047:SF66">
    <property type="entry name" value="HISKA"/>
    <property type="match status" value="1"/>
</dbReference>
<feature type="transmembrane region" description="Helical" evidence="7">
    <location>
        <begin position="309"/>
        <end position="325"/>
    </location>
</feature>
<dbReference type="InterPro" id="IPR036890">
    <property type="entry name" value="HATPase_C_sf"/>
</dbReference>
<gene>
    <name evidence="10" type="ORF">E1B28_010430</name>
</gene>
<dbReference type="Pfam" id="PF00072">
    <property type="entry name" value="Response_reg"/>
    <property type="match status" value="1"/>
</dbReference>
<dbReference type="PRINTS" id="PR00344">
    <property type="entry name" value="BCTRLSENSOR"/>
</dbReference>
<dbReference type="InterPro" id="IPR005467">
    <property type="entry name" value="His_kinase_dom"/>
</dbReference>
<keyword evidence="4" id="KW-0418">Kinase</keyword>
<feature type="transmembrane region" description="Helical" evidence="7">
    <location>
        <begin position="248"/>
        <end position="265"/>
    </location>
</feature>
<dbReference type="Proteomes" id="UP001049176">
    <property type="component" value="Chromosome 6"/>
</dbReference>
<dbReference type="InterPro" id="IPR001789">
    <property type="entry name" value="Sig_transdc_resp-reg_receiver"/>
</dbReference>
<dbReference type="Gene3D" id="3.40.50.2300">
    <property type="match status" value="1"/>
</dbReference>
<dbReference type="EMBL" id="CM032186">
    <property type="protein sequence ID" value="KAG7091392.1"/>
    <property type="molecule type" value="Genomic_DNA"/>
</dbReference>
<evidence type="ECO:0000259" key="8">
    <source>
        <dbReference type="PROSITE" id="PS50109"/>
    </source>
</evidence>
<dbReference type="Gene3D" id="1.10.287.130">
    <property type="match status" value="1"/>
</dbReference>
<dbReference type="KEGG" id="more:E1B28_010430"/>
<accession>A0A9P7RXA6</accession>
<feature type="transmembrane region" description="Helical" evidence="7">
    <location>
        <begin position="285"/>
        <end position="303"/>
    </location>
</feature>
<dbReference type="GO" id="GO:0000155">
    <property type="term" value="F:phosphorelay sensor kinase activity"/>
    <property type="evidence" value="ECO:0007669"/>
    <property type="project" value="TreeGrafter"/>
</dbReference>
<keyword evidence="11" id="KW-1185">Reference proteome</keyword>
<dbReference type="InterPro" id="IPR004358">
    <property type="entry name" value="Sig_transdc_His_kin-like_C"/>
</dbReference>
<dbReference type="SMART" id="SM00448">
    <property type="entry name" value="REC"/>
    <property type="match status" value="1"/>
</dbReference>
<dbReference type="PROSITE" id="PS50110">
    <property type="entry name" value="RESPONSE_REGULATORY"/>
    <property type="match status" value="1"/>
</dbReference>
<name>A0A9P7RXA6_9AGAR</name>
<evidence type="ECO:0000256" key="7">
    <source>
        <dbReference type="SAM" id="Phobius"/>
    </source>
</evidence>